<keyword evidence="2 5" id="KW-0812">Transmembrane</keyword>
<feature type="domain" description="Amino acid permease/ SLC12A" evidence="6">
    <location>
        <begin position="15"/>
        <end position="233"/>
    </location>
</feature>
<feature type="transmembrane region" description="Helical" evidence="5">
    <location>
        <begin position="178"/>
        <end position="200"/>
    </location>
</feature>
<comment type="caution">
    <text evidence="7">The sequence shown here is derived from an EMBL/GenBank/DDBJ whole genome shotgun (WGS) entry which is preliminary data.</text>
</comment>
<evidence type="ECO:0000256" key="3">
    <source>
        <dbReference type="ARBA" id="ARBA00022989"/>
    </source>
</evidence>
<evidence type="ECO:0000256" key="4">
    <source>
        <dbReference type="ARBA" id="ARBA00023136"/>
    </source>
</evidence>
<feature type="transmembrane region" description="Helical" evidence="5">
    <location>
        <begin position="116"/>
        <end position="136"/>
    </location>
</feature>
<sequence length="388" mass="40774">MASSELKRELGVAGAVLIGLGSILGTGVFVVIALGVEMTGLYVLAAILVAALVATCNGLNSAQLAANYPVAGGTYEYGYRLLTPALGFTAGWMFLLAKSASAATAALAIARRFADVPWQIPVALGVIVLMTAVILGGLRRTSLVNLVIVSLTLLALLAFVLGGVRMAAPGTTPAGGDVFSFFEVCALIFVGYTGYGRIATMGGEIRDPRKNIPLAMFLTLGASALLYLGVAWAQLRGAPYPALWRVGEVTALLGVLLNLVLGLSRILYAMGLRGDMPGRFGRVGAAGQPAAAVVGVAVLICMLVGLGDIKLAWSFSTFTVLVYYSICNLAALRLRPEQTLYPRLIGYAGLASCVFLAFWVDWRAWSSGLVLIGLGLLWHRWRRVSATS</sequence>
<keyword evidence="4 5" id="KW-0472">Membrane</keyword>
<evidence type="ECO:0000313" key="8">
    <source>
        <dbReference type="Proteomes" id="UP000546464"/>
    </source>
</evidence>
<dbReference type="Proteomes" id="UP000546464">
    <property type="component" value="Unassembled WGS sequence"/>
</dbReference>
<evidence type="ECO:0000259" key="6">
    <source>
        <dbReference type="Pfam" id="PF00324"/>
    </source>
</evidence>
<dbReference type="PANTHER" id="PTHR42770:SF7">
    <property type="entry name" value="MEMBRANE PROTEIN"/>
    <property type="match status" value="1"/>
</dbReference>
<comment type="subcellular location">
    <subcellularLocation>
        <location evidence="1">Membrane</location>
        <topology evidence="1">Multi-pass membrane protein</topology>
    </subcellularLocation>
</comment>
<accession>A0A842HHP8</accession>
<feature type="transmembrane region" description="Helical" evidence="5">
    <location>
        <begin position="311"/>
        <end position="332"/>
    </location>
</feature>
<reference evidence="7 8" key="1">
    <citation type="submission" date="2020-07" db="EMBL/GenBank/DDBJ databases">
        <authorList>
            <person name="Feng X."/>
        </authorList>
    </citation>
    <scope>NUCLEOTIDE SEQUENCE [LARGE SCALE GENOMIC DNA]</scope>
    <source>
        <strain evidence="7 8">JCM31066</strain>
    </source>
</reference>
<feature type="transmembrane region" description="Helical" evidence="5">
    <location>
        <begin position="40"/>
        <end position="60"/>
    </location>
</feature>
<dbReference type="GO" id="GO:0055085">
    <property type="term" value="P:transmembrane transport"/>
    <property type="evidence" value="ECO:0007669"/>
    <property type="project" value="InterPro"/>
</dbReference>
<dbReference type="PANTHER" id="PTHR42770">
    <property type="entry name" value="AMINO ACID TRANSPORTER-RELATED"/>
    <property type="match status" value="1"/>
</dbReference>
<feature type="transmembrane region" description="Helical" evidence="5">
    <location>
        <begin position="252"/>
        <end position="271"/>
    </location>
</feature>
<dbReference type="RefSeq" id="WP_185676969.1">
    <property type="nucleotide sequence ID" value="NZ_JACHVB010000060.1"/>
</dbReference>
<organism evidence="7 8">
    <name type="scientific">Ruficoccus amylovorans</name>
    <dbReference type="NCBI Taxonomy" id="1804625"/>
    <lineage>
        <taxon>Bacteria</taxon>
        <taxon>Pseudomonadati</taxon>
        <taxon>Verrucomicrobiota</taxon>
        <taxon>Opitutia</taxon>
        <taxon>Puniceicoccales</taxon>
        <taxon>Cerasicoccaceae</taxon>
        <taxon>Ruficoccus</taxon>
    </lineage>
</organism>
<feature type="transmembrane region" description="Helical" evidence="5">
    <location>
        <begin position="365"/>
        <end position="381"/>
    </location>
</feature>
<evidence type="ECO:0000256" key="5">
    <source>
        <dbReference type="SAM" id="Phobius"/>
    </source>
</evidence>
<keyword evidence="3 5" id="KW-1133">Transmembrane helix</keyword>
<keyword evidence="8" id="KW-1185">Reference proteome</keyword>
<dbReference type="GO" id="GO:0016020">
    <property type="term" value="C:membrane"/>
    <property type="evidence" value="ECO:0007669"/>
    <property type="project" value="UniProtKB-SubCell"/>
</dbReference>
<feature type="transmembrane region" description="Helical" evidence="5">
    <location>
        <begin position="12"/>
        <end position="34"/>
    </location>
</feature>
<dbReference type="EMBL" id="JACHVB010000060">
    <property type="protein sequence ID" value="MBC2596053.1"/>
    <property type="molecule type" value="Genomic_DNA"/>
</dbReference>
<dbReference type="Pfam" id="PF00324">
    <property type="entry name" value="AA_permease"/>
    <property type="match status" value="2"/>
</dbReference>
<gene>
    <name evidence="7" type="ORF">H5P28_17435</name>
</gene>
<dbReference type="PIRSF" id="PIRSF006060">
    <property type="entry name" value="AA_transporter"/>
    <property type="match status" value="1"/>
</dbReference>
<feature type="transmembrane region" description="Helical" evidence="5">
    <location>
        <begin position="283"/>
        <end position="305"/>
    </location>
</feature>
<evidence type="ECO:0000313" key="7">
    <source>
        <dbReference type="EMBL" id="MBC2596053.1"/>
    </source>
</evidence>
<dbReference type="AlphaFoldDB" id="A0A842HHP8"/>
<name>A0A842HHP8_9BACT</name>
<feature type="transmembrane region" description="Helical" evidence="5">
    <location>
        <begin position="212"/>
        <end position="232"/>
    </location>
</feature>
<proteinExistence type="predicted"/>
<dbReference type="InterPro" id="IPR050367">
    <property type="entry name" value="APC_superfamily"/>
</dbReference>
<feature type="transmembrane region" description="Helical" evidence="5">
    <location>
        <begin position="344"/>
        <end position="359"/>
    </location>
</feature>
<evidence type="ECO:0000256" key="1">
    <source>
        <dbReference type="ARBA" id="ARBA00004141"/>
    </source>
</evidence>
<evidence type="ECO:0000256" key="2">
    <source>
        <dbReference type="ARBA" id="ARBA00022692"/>
    </source>
</evidence>
<feature type="domain" description="Amino acid permease/ SLC12A" evidence="6">
    <location>
        <begin position="249"/>
        <end position="360"/>
    </location>
</feature>
<feature type="transmembrane region" description="Helical" evidence="5">
    <location>
        <begin position="143"/>
        <end position="166"/>
    </location>
</feature>
<dbReference type="InterPro" id="IPR004841">
    <property type="entry name" value="AA-permease/SLC12A_dom"/>
</dbReference>
<protein>
    <submittedName>
        <fullName evidence="7">APC family permease</fullName>
    </submittedName>
</protein>
<dbReference type="Gene3D" id="1.20.1740.10">
    <property type="entry name" value="Amino acid/polyamine transporter I"/>
    <property type="match status" value="1"/>
</dbReference>
<feature type="transmembrane region" description="Helical" evidence="5">
    <location>
        <begin position="81"/>
        <end position="110"/>
    </location>
</feature>